<reference evidence="9" key="1">
    <citation type="submission" date="2022-07" db="EMBL/GenBank/DDBJ databases">
        <title>Genome Sequence of Physisporinus lineatus.</title>
        <authorList>
            <person name="Buettner E."/>
        </authorList>
    </citation>
    <scope>NUCLEOTIDE SEQUENCE</scope>
    <source>
        <strain evidence="9">VT162</strain>
    </source>
</reference>
<protein>
    <recommendedName>
        <fullName evidence="5">Thioredoxin</fullName>
    </recommendedName>
</protein>
<keyword evidence="7" id="KW-1133">Transmembrane helix</keyword>
<proteinExistence type="inferred from homology"/>
<feature type="transmembrane region" description="Helical" evidence="7">
    <location>
        <begin position="24"/>
        <end position="46"/>
    </location>
</feature>
<dbReference type="InterPro" id="IPR050620">
    <property type="entry name" value="Thioredoxin_H-type-like"/>
</dbReference>
<dbReference type="CDD" id="cd02947">
    <property type="entry name" value="TRX_family"/>
    <property type="match status" value="1"/>
</dbReference>
<dbReference type="AlphaFoldDB" id="A0AAD5URW2"/>
<dbReference type="PROSITE" id="PS00194">
    <property type="entry name" value="THIOREDOXIN_1"/>
    <property type="match status" value="1"/>
</dbReference>
<keyword evidence="7" id="KW-0812">Transmembrane</keyword>
<dbReference type="PANTHER" id="PTHR10438:SF468">
    <property type="entry name" value="THIOREDOXIN-1-RELATED"/>
    <property type="match status" value="1"/>
</dbReference>
<comment type="caution">
    <text evidence="9">The sequence shown here is derived from an EMBL/GenBank/DDBJ whole genome shotgun (WGS) entry which is preliminary data.</text>
</comment>
<evidence type="ECO:0000256" key="5">
    <source>
        <dbReference type="PIRNR" id="PIRNR000077"/>
    </source>
</evidence>
<dbReference type="Gene3D" id="3.40.30.10">
    <property type="entry name" value="Glutaredoxin"/>
    <property type="match status" value="1"/>
</dbReference>
<dbReference type="InterPro" id="IPR005746">
    <property type="entry name" value="Thioredoxin"/>
</dbReference>
<gene>
    <name evidence="9" type="ORF">NLI96_g12265</name>
</gene>
<dbReference type="InterPro" id="IPR036249">
    <property type="entry name" value="Thioredoxin-like_sf"/>
</dbReference>
<name>A0AAD5URW2_9APHY</name>
<evidence type="ECO:0000256" key="1">
    <source>
        <dbReference type="ARBA" id="ARBA00004496"/>
    </source>
</evidence>
<organism evidence="9 10">
    <name type="scientific">Meripilus lineatus</name>
    <dbReference type="NCBI Taxonomy" id="2056292"/>
    <lineage>
        <taxon>Eukaryota</taxon>
        <taxon>Fungi</taxon>
        <taxon>Dikarya</taxon>
        <taxon>Basidiomycota</taxon>
        <taxon>Agaricomycotina</taxon>
        <taxon>Agaricomycetes</taxon>
        <taxon>Polyporales</taxon>
        <taxon>Meripilaceae</taxon>
        <taxon>Meripilus</taxon>
    </lineage>
</organism>
<keyword evidence="2" id="KW-0963">Cytoplasm</keyword>
<keyword evidence="6" id="KW-0676">Redox-active center</keyword>
<evidence type="ECO:0000256" key="6">
    <source>
        <dbReference type="PIRSR" id="PIRSR000077-4"/>
    </source>
</evidence>
<dbReference type="PIRSF" id="PIRSF000077">
    <property type="entry name" value="Thioredoxin"/>
    <property type="match status" value="1"/>
</dbReference>
<dbReference type="GO" id="GO:0005737">
    <property type="term" value="C:cytoplasm"/>
    <property type="evidence" value="ECO:0007669"/>
    <property type="project" value="UniProtKB-SubCell"/>
</dbReference>
<comment type="similarity">
    <text evidence="4">Belongs to the thioredoxin family. Plant H-type subfamily.</text>
</comment>
<dbReference type="PANTHER" id="PTHR10438">
    <property type="entry name" value="THIOREDOXIN"/>
    <property type="match status" value="1"/>
</dbReference>
<feature type="domain" description="Thioredoxin" evidence="8">
    <location>
        <begin position="1"/>
        <end position="105"/>
    </location>
</feature>
<evidence type="ECO:0000313" key="10">
    <source>
        <dbReference type="Proteomes" id="UP001212997"/>
    </source>
</evidence>
<evidence type="ECO:0000256" key="2">
    <source>
        <dbReference type="ARBA" id="ARBA00022490"/>
    </source>
</evidence>
<evidence type="ECO:0000313" key="9">
    <source>
        <dbReference type="EMBL" id="KAJ3474765.1"/>
    </source>
</evidence>
<dbReference type="Proteomes" id="UP001212997">
    <property type="component" value="Unassembled WGS sequence"/>
</dbReference>
<feature type="disulfide bond" description="Redox-active" evidence="6">
    <location>
        <begin position="31"/>
        <end position="34"/>
    </location>
</feature>
<keyword evidence="3 6" id="KW-1015">Disulfide bond</keyword>
<accession>A0AAD5URW2</accession>
<comment type="subcellular location">
    <subcellularLocation>
        <location evidence="1">Cytoplasm</location>
    </subcellularLocation>
</comment>
<dbReference type="PRINTS" id="PR00421">
    <property type="entry name" value="THIOREDOXIN"/>
</dbReference>
<dbReference type="InterPro" id="IPR017937">
    <property type="entry name" value="Thioredoxin_CS"/>
</dbReference>
<dbReference type="GO" id="GO:0015035">
    <property type="term" value="F:protein-disulfide reductase activity"/>
    <property type="evidence" value="ECO:0007669"/>
    <property type="project" value="InterPro"/>
</dbReference>
<dbReference type="PROSITE" id="PS51352">
    <property type="entry name" value="THIOREDOXIN_2"/>
    <property type="match status" value="1"/>
</dbReference>
<evidence type="ECO:0000256" key="4">
    <source>
        <dbReference type="ARBA" id="ARBA00038353"/>
    </source>
</evidence>
<dbReference type="EMBL" id="JANAWD010000986">
    <property type="protein sequence ID" value="KAJ3474765.1"/>
    <property type="molecule type" value="Genomic_DNA"/>
</dbReference>
<dbReference type="Pfam" id="PF00085">
    <property type="entry name" value="Thioredoxin"/>
    <property type="match status" value="1"/>
</dbReference>
<evidence type="ECO:0000259" key="8">
    <source>
        <dbReference type="PROSITE" id="PS51352"/>
    </source>
</evidence>
<dbReference type="SUPFAM" id="SSF52833">
    <property type="entry name" value="Thioredoxin-like"/>
    <property type="match status" value="1"/>
</dbReference>
<dbReference type="InterPro" id="IPR013766">
    <property type="entry name" value="Thioredoxin_domain"/>
</dbReference>
<evidence type="ECO:0000256" key="3">
    <source>
        <dbReference type="ARBA" id="ARBA00023157"/>
    </source>
</evidence>
<keyword evidence="10" id="KW-1185">Reference proteome</keyword>
<keyword evidence="7" id="KW-0472">Membrane</keyword>
<sequence>MPVFTIASCEEFEDVIRDVQPVFIAFWAPWCGACKFILPIFALYSVEHRNSAFYRVNVKLLPELAERMGVRETPTFIVFQNGRAAGRLVGAYTTQLEYFLEWHTI</sequence>
<evidence type="ECO:0000256" key="7">
    <source>
        <dbReference type="SAM" id="Phobius"/>
    </source>
</evidence>